<dbReference type="InterPro" id="IPR003352">
    <property type="entry name" value="PTS_EIIC"/>
</dbReference>
<keyword evidence="5 9" id="KW-0812">Transmembrane</keyword>
<evidence type="ECO:0000256" key="7">
    <source>
        <dbReference type="ARBA" id="ARBA00023136"/>
    </source>
</evidence>
<feature type="transmembrane region" description="Helical" evidence="9">
    <location>
        <begin position="249"/>
        <end position="267"/>
    </location>
</feature>
<dbReference type="PANTHER" id="PTHR33989">
    <property type="match status" value="1"/>
</dbReference>
<feature type="transmembrane region" description="Helical" evidence="9">
    <location>
        <begin position="279"/>
        <end position="299"/>
    </location>
</feature>
<dbReference type="EMBL" id="CACRTL010000003">
    <property type="protein sequence ID" value="VYT57954.1"/>
    <property type="molecule type" value="Genomic_DNA"/>
</dbReference>
<evidence type="ECO:0000256" key="5">
    <source>
        <dbReference type="ARBA" id="ARBA00022692"/>
    </source>
</evidence>
<gene>
    <name evidence="11" type="primary">gmuC_3</name>
    <name evidence="11" type="ORF">CRLFYP8_00586</name>
</gene>
<feature type="transmembrane region" description="Helical" evidence="9">
    <location>
        <begin position="32"/>
        <end position="53"/>
    </location>
</feature>
<feature type="transmembrane region" description="Helical" evidence="9">
    <location>
        <begin position="172"/>
        <end position="195"/>
    </location>
</feature>
<reference evidence="11" key="1">
    <citation type="submission" date="2019-11" db="EMBL/GenBank/DDBJ databases">
        <authorList>
            <person name="Feng L."/>
        </authorList>
    </citation>
    <scope>NUCLEOTIDE SEQUENCE</scope>
    <source>
        <strain evidence="11">CramosumLFYP8</strain>
    </source>
</reference>
<dbReference type="GO" id="GO:0005886">
    <property type="term" value="C:plasma membrane"/>
    <property type="evidence" value="ECO:0007669"/>
    <property type="project" value="UniProtKB-SubCell"/>
</dbReference>
<dbReference type="Pfam" id="PF02378">
    <property type="entry name" value="PTS_EIIC"/>
    <property type="match status" value="1"/>
</dbReference>
<dbReference type="RefSeq" id="WP_156634987.1">
    <property type="nucleotide sequence ID" value="NZ_CACRTL010000003.1"/>
</dbReference>
<feature type="transmembrane region" description="Helical" evidence="9">
    <location>
        <begin position="387"/>
        <end position="408"/>
    </location>
</feature>
<accession>A0A6N2XU69</accession>
<dbReference type="PROSITE" id="PS51105">
    <property type="entry name" value="PTS_EIIC_TYPE_3"/>
    <property type="match status" value="1"/>
</dbReference>
<feature type="transmembrane region" description="Helical" evidence="9">
    <location>
        <begin position="128"/>
        <end position="151"/>
    </location>
</feature>
<evidence type="ECO:0000256" key="1">
    <source>
        <dbReference type="ARBA" id="ARBA00004651"/>
    </source>
</evidence>
<organism evidence="11">
    <name type="scientific">Thomasclavelia ramosa</name>
    <dbReference type="NCBI Taxonomy" id="1547"/>
    <lineage>
        <taxon>Bacteria</taxon>
        <taxon>Bacillati</taxon>
        <taxon>Bacillota</taxon>
        <taxon>Erysipelotrichia</taxon>
        <taxon>Erysipelotrichales</taxon>
        <taxon>Coprobacillaceae</taxon>
        <taxon>Thomasclavelia</taxon>
    </lineage>
</organism>
<feature type="domain" description="PTS EIIC type-3" evidence="10">
    <location>
        <begin position="9"/>
        <end position="405"/>
    </location>
</feature>
<sequence>MLEKFTTILEKVLMPITNYMNRNKYICAIRDSFSIMMPVIIVGSFALLFNIFVCTKTGLAQFEGLAWLENYSKIFSTVNFTCISCMALWLVFLMGYQLGEKQNKLLSALITTVCFLVVSDQENLLSNLGASALFLAFFVAILSNLIFVNLMRFEKIKIKLPDSVPPMIARSFNSLIPAWITITVFGIFAGTLYGATGLYINTIIYNVIQVPFNQIIGSQIGVSIIVVLSQLLWWTGIHGHMAMNVIAKPVRTAALAANIAAVSAGLVPKEFYTLAYVHLFTNLGGSGIVISLALAILVFSKRQEYKDITKLSMIPLICGISEPMVFGLPIMLNPIFLIPFVLVPLITANIGYYAITSGFLVSSYVESVAGMPMFIQQFLGFSGQWQAILLTVVVLVIGFLSYAPFVILSNKKTESELLLNKENEV</sequence>
<name>A0A6N2XU69_9FIRM</name>
<feature type="transmembrane region" description="Helical" evidence="9">
    <location>
        <begin position="215"/>
        <end position="237"/>
    </location>
</feature>
<evidence type="ECO:0000259" key="10">
    <source>
        <dbReference type="PROSITE" id="PS51105"/>
    </source>
</evidence>
<dbReference type="PANTHER" id="PTHR33989:SF4">
    <property type="entry name" value="PTS SYSTEM N,N'-DIACETYLCHITOBIOSE-SPECIFIC EIIC COMPONENT"/>
    <property type="match status" value="1"/>
</dbReference>
<keyword evidence="7 8" id="KW-0472">Membrane</keyword>
<proteinExistence type="predicted"/>
<feature type="transmembrane region" description="Helical" evidence="9">
    <location>
        <begin position="73"/>
        <end position="93"/>
    </location>
</feature>
<keyword evidence="4 8" id="KW-0762">Sugar transport</keyword>
<evidence type="ECO:0000256" key="3">
    <source>
        <dbReference type="ARBA" id="ARBA00022475"/>
    </source>
</evidence>
<dbReference type="GO" id="GO:1902815">
    <property type="term" value="P:N,N'-diacetylchitobiose import"/>
    <property type="evidence" value="ECO:0007669"/>
    <property type="project" value="TreeGrafter"/>
</dbReference>
<dbReference type="InterPro" id="IPR051088">
    <property type="entry name" value="PTS_Sugar-EIIC/EIIB"/>
</dbReference>
<dbReference type="NCBIfam" id="TIGR00410">
    <property type="entry name" value="lacE"/>
    <property type="match status" value="1"/>
</dbReference>
<dbReference type="PIRSF" id="PIRSF006351">
    <property type="entry name" value="PTS_EIIC-Cellobiose"/>
    <property type="match status" value="1"/>
</dbReference>
<dbReference type="InterPro" id="IPR004796">
    <property type="entry name" value="PTS_IIC_cello"/>
</dbReference>
<comment type="subcellular location">
    <subcellularLocation>
        <location evidence="1">Cell membrane</location>
        <topology evidence="1">Multi-pass membrane protein</topology>
    </subcellularLocation>
</comment>
<evidence type="ECO:0000313" key="11">
    <source>
        <dbReference type="EMBL" id="VYT57954.1"/>
    </source>
</evidence>
<evidence type="ECO:0000256" key="8">
    <source>
        <dbReference type="PIRNR" id="PIRNR006351"/>
    </source>
</evidence>
<feature type="transmembrane region" description="Helical" evidence="9">
    <location>
        <begin position="311"/>
        <end position="332"/>
    </location>
</feature>
<feature type="transmembrane region" description="Helical" evidence="9">
    <location>
        <begin position="105"/>
        <end position="122"/>
    </location>
</feature>
<keyword evidence="2 8" id="KW-0813">Transport</keyword>
<comment type="function">
    <text evidence="8">The phosphoenolpyruvate-dependent sugar phosphotransferase system (PTS), a major carbohydrate active -transport system, catalyzes the phosphorylation of incoming sugar substrates concomitant with their translocation across the cell membrane.</text>
</comment>
<evidence type="ECO:0000256" key="4">
    <source>
        <dbReference type="ARBA" id="ARBA00022597"/>
    </source>
</evidence>
<dbReference type="InterPro" id="IPR004501">
    <property type="entry name" value="PTS_EIIC_3"/>
</dbReference>
<dbReference type="GO" id="GO:0008982">
    <property type="term" value="F:protein-N(PI)-phosphohistidine-sugar phosphotransferase activity"/>
    <property type="evidence" value="ECO:0007669"/>
    <property type="project" value="UniProtKB-UniRule"/>
</dbReference>
<dbReference type="GO" id="GO:0009401">
    <property type="term" value="P:phosphoenolpyruvate-dependent sugar phosphotransferase system"/>
    <property type="evidence" value="ECO:0007669"/>
    <property type="project" value="InterPro"/>
</dbReference>
<evidence type="ECO:0000256" key="2">
    <source>
        <dbReference type="ARBA" id="ARBA00022448"/>
    </source>
</evidence>
<evidence type="ECO:0000256" key="9">
    <source>
        <dbReference type="SAM" id="Phobius"/>
    </source>
</evidence>
<keyword evidence="6 9" id="KW-1133">Transmembrane helix</keyword>
<protein>
    <recommendedName>
        <fullName evidence="8">Permease IIC component</fullName>
    </recommendedName>
</protein>
<dbReference type="AlphaFoldDB" id="A0A6N2XU69"/>
<evidence type="ECO:0000256" key="6">
    <source>
        <dbReference type="ARBA" id="ARBA00022989"/>
    </source>
</evidence>
<keyword evidence="3 8" id="KW-1003">Cell membrane</keyword>
<feature type="transmembrane region" description="Helical" evidence="9">
    <location>
        <begin position="352"/>
        <end position="375"/>
    </location>
</feature>